<feature type="binding site" evidence="10">
    <location>
        <position position="52"/>
    </location>
    <ligand>
        <name>NAD(+)</name>
        <dbReference type="ChEBI" id="CHEBI:57540"/>
    </ligand>
</feature>
<evidence type="ECO:0000256" key="8">
    <source>
        <dbReference type="PIRSR" id="PIRSR000112-1"/>
    </source>
</evidence>
<feature type="binding site" evidence="9">
    <location>
        <position position="136"/>
    </location>
    <ligand>
        <name>glycerol</name>
        <dbReference type="ChEBI" id="CHEBI:17754"/>
    </ligand>
</feature>
<evidence type="ECO:0000256" key="6">
    <source>
        <dbReference type="ARBA" id="ARBA00040132"/>
    </source>
</evidence>
<dbReference type="Proteomes" id="UP000824001">
    <property type="component" value="Unassembled WGS sequence"/>
</dbReference>
<evidence type="ECO:0000256" key="3">
    <source>
        <dbReference type="ARBA" id="ARBA00023027"/>
    </source>
</evidence>
<dbReference type="GO" id="GO:0008888">
    <property type="term" value="F:glycerol dehydrogenase (NAD+) activity"/>
    <property type="evidence" value="ECO:0007669"/>
    <property type="project" value="UniProtKB-EC"/>
</dbReference>
<evidence type="ECO:0000313" key="13">
    <source>
        <dbReference type="Proteomes" id="UP000824001"/>
    </source>
</evidence>
<comment type="caution">
    <text evidence="12">The sequence shown here is derived from an EMBL/GenBank/DDBJ whole genome shotgun (WGS) entry which is preliminary data.</text>
</comment>
<feature type="binding site" evidence="8">
    <location>
        <position position="186"/>
    </location>
    <ligand>
        <name>glycerol</name>
        <dbReference type="ChEBI" id="CHEBI:17754"/>
    </ligand>
</feature>
<evidence type="ECO:0000256" key="2">
    <source>
        <dbReference type="ARBA" id="ARBA00023002"/>
    </source>
</evidence>
<name>A0A9D1FDV3_9FIRM</name>
<feature type="binding site" evidence="10">
    <location>
        <begin position="109"/>
        <end position="113"/>
    </location>
    <ligand>
        <name>NAD(+)</name>
        <dbReference type="ChEBI" id="CHEBI:57540"/>
    </ligand>
</feature>
<comment type="cofactor">
    <cofactor evidence="8">
        <name>Zn(2+)</name>
        <dbReference type="ChEBI" id="CHEBI:29105"/>
    </cofactor>
    <text evidence="8">Binds 1 zinc ion per subunit.</text>
</comment>
<feature type="binding site" evidence="10">
    <location>
        <position position="146"/>
    </location>
    <ligand>
        <name>NAD(+)</name>
        <dbReference type="ChEBI" id="CHEBI:57540"/>
    </ligand>
</feature>
<evidence type="ECO:0000256" key="10">
    <source>
        <dbReference type="PIRSR" id="PIRSR000112-3"/>
    </source>
</evidence>
<dbReference type="CDD" id="cd08170">
    <property type="entry name" value="GlyDH"/>
    <property type="match status" value="1"/>
</dbReference>
<dbReference type="Gene3D" id="1.20.1090.10">
    <property type="entry name" value="Dehydroquinate synthase-like - alpha domain"/>
    <property type="match status" value="1"/>
</dbReference>
<evidence type="ECO:0000259" key="11">
    <source>
        <dbReference type="Pfam" id="PF00465"/>
    </source>
</evidence>
<dbReference type="GO" id="GO:0046872">
    <property type="term" value="F:metal ion binding"/>
    <property type="evidence" value="ECO:0007669"/>
    <property type="project" value="UniProtKB-KW"/>
</dbReference>
<dbReference type="Gene3D" id="3.40.50.1970">
    <property type="match status" value="1"/>
</dbReference>
<dbReference type="AlphaFoldDB" id="A0A9D1FDV3"/>
<dbReference type="InterPro" id="IPR016205">
    <property type="entry name" value="Glycerol_DH"/>
</dbReference>
<evidence type="ECO:0000256" key="4">
    <source>
        <dbReference type="ARBA" id="ARBA00037918"/>
    </source>
</evidence>
<feature type="binding site" evidence="8">
    <location>
        <position position="269"/>
    </location>
    <ligand>
        <name>glycerol</name>
        <dbReference type="ChEBI" id="CHEBI:17754"/>
    </ligand>
</feature>
<gene>
    <name evidence="12" type="ORF">IAC18_05890</name>
</gene>
<dbReference type="NCBIfam" id="NF006941">
    <property type="entry name" value="PRK09423.1"/>
    <property type="match status" value="1"/>
</dbReference>
<comment type="pathway">
    <text evidence="4">Polyol metabolism; glycerol fermentation; glycerone phosphate from glycerol (oxidative route): step 1/2.</text>
</comment>
<keyword evidence="8" id="KW-0862">Zinc</keyword>
<evidence type="ECO:0000256" key="5">
    <source>
        <dbReference type="ARBA" id="ARBA00039147"/>
    </source>
</evidence>
<protein>
    <recommendedName>
        <fullName evidence="6">Glycerol dehydrogenase</fullName>
        <ecNumber evidence="5">1.1.1.6</ecNumber>
    </recommendedName>
</protein>
<dbReference type="EMBL" id="DVJK01000161">
    <property type="protein sequence ID" value="HIS67079.1"/>
    <property type="molecule type" value="Genomic_DNA"/>
</dbReference>
<organism evidence="12 13">
    <name type="scientific">Candidatus Scatomorpha merdipullorum</name>
    <dbReference type="NCBI Taxonomy" id="2840927"/>
    <lineage>
        <taxon>Bacteria</taxon>
        <taxon>Bacillati</taxon>
        <taxon>Bacillota</taxon>
        <taxon>Clostridia</taxon>
        <taxon>Eubacteriales</taxon>
        <taxon>Candidatus Scatomorpha</taxon>
    </lineage>
</organism>
<keyword evidence="1 8" id="KW-0479">Metal-binding</keyword>
<reference evidence="12" key="1">
    <citation type="submission" date="2020-10" db="EMBL/GenBank/DDBJ databases">
        <authorList>
            <person name="Gilroy R."/>
        </authorList>
    </citation>
    <scope>NUCLEOTIDE SEQUENCE</scope>
    <source>
        <strain evidence="12">ChiHjej10B9-9673</strain>
    </source>
</reference>
<feature type="binding site" evidence="10">
    <location>
        <begin position="131"/>
        <end position="134"/>
    </location>
    <ligand>
        <name>NAD(+)</name>
        <dbReference type="ChEBI" id="CHEBI:57540"/>
    </ligand>
</feature>
<feature type="binding site" evidence="8">
    <location>
        <position position="286"/>
    </location>
    <ligand>
        <name>glycerol</name>
        <dbReference type="ChEBI" id="CHEBI:17754"/>
    </ligand>
</feature>
<dbReference type="Pfam" id="PF00465">
    <property type="entry name" value="Fe-ADH"/>
    <property type="match status" value="1"/>
</dbReference>
<evidence type="ECO:0000313" key="12">
    <source>
        <dbReference type="EMBL" id="HIS67079.1"/>
    </source>
</evidence>
<accession>A0A9D1FDV3</accession>
<dbReference type="PANTHER" id="PTHR43616">
    <property type="entry name" value="GLYCEROL DEHYDROGENASE"/>
    <property type="match status" value="1"/>
</dbReference>
<dbReference type="SUPFAM" id="SSF56796">
    <property type="entry name" value="Dehydroquinate synthase-like"/>
    <property type="match status" value="1"/>
</dbReference>
<sequence>MNGQEMSRSAMLLRSATRAYECPQRYIQGPGELENIFVYAKRYGSRLLFIIDGGIFDMVAGVLKGVEDLNGCRYELTAFSGECCRENVDALADAVREHECDVLVGVGGGKALDVAKLVADQVDMPRIIVPTSASSDAPAADWAAVYTAEGVHISGVATRRSTELVLVDSAIVAKAPARLFSAGIGDALATWYEAKACFDATAPNCLGFMSTRTAMALSRECHEILMQDGLAALAAVKAGVVTPAVENVIEANILLSGLGFINGGLAGSHGFHNGFSNIHGTKRCLHGEIVAFGLVCELVLENAPSATIEETIDFLHRADLPVTLAEIGIEGTEEELEIITEHTMNRNALIHHEPVVVTKDALKAAIVAADLAGRAYLAKI</sequence>
<dbReference type="InterPro" id="IPR001670">
    <property type="entry name" value="ADH_Fe/GldA"/>
</dbReference>
<reference evidence="12" key="2">
    <citation type="journal article" date="2021" name="PeerJ">
        <title>Extensive microbial diversity within the chicken gut microbiome revealed by metagenomics and culture.</title>
        <authorList>
            <person name="Gilroy R."/>
            <person name="Ravi A."/>
            <person name="Getino M."/>
            <person name="Pursley I."/>
            <person name="Horton D.L."/>
            <person name="Alikhan N.F."/>
            <person name="Baker D."/>
            <person name="Gharbi K."/>
            <person name="Hall N."/>
            <person name="Watson M."/>
            <person name="Adriaenssens E.M."/>
            <person name="Foster-Nyarko E."/>
            <person name="Jarju S."/>
            <person name="Secka A."/>
            <person name="Antonio M."/>
            <person name="Oren A."/>
            <person name="Chaudhuri R.R."/>
            <person name="La Ragione R."/>
            <person name="Hildebrand F."/>
            <person name="Pallen M.J."/>
        </authorList>
    </citation>
    <scope>NUCLEOTIDE SEQUENCE</scope>
    <source>
        <strain evidence="12">ChiHjej10B9-9673</strain>
    </source>
</reference>
<dbReference type="PIRSF" id="PIRSF000112">
    <property type="entry name" value="Glycerol_dehydrogenase"/>
    <property type="match status" value="1"/>
</dbReference>
<evidence type="ECO:0000256" key="1">
    <source>
        <dbReference type="ARBA" id="ARBA00022723"/>
    </source>
</evidence>
<feature type="domain" description="Alcohol dehydrogenase iron-type/glycerol dehydrogenase GldA" evidence="11">
    <location>
        <begin position="23"/>
        <end position="168"/>
    </location>
</feature>
<evidence type="ECO:0000256" key="7">
    <source>
        <dbReference type="ARBA" id="ARBA00049006"/>
    </source>
</evidence>
<dbReference type="PANTHER" id="PTHR43616:SF5">
    <property type="entry name" value="GLYCEROL DEHYDROGENASE 1"/>
    <property type="match status" value="1"/>
</dbReference>
<proteinExistence type="predicted"/>
<dbReference type="EC" id="1.1.1.6" evidence="5"/>
<keyword evidence="2" id="KW-0560">Oxidoreductase</keyword>
<comment type="catalytic activity">
    <reaction evidence="7">
        <text>glycerol + NAD(+) = dihydroxyacetone + NADH + H(+)</text>
        <dbReference type="Rhea" id="RHEA:13769"/>
        <dbReference type="ChEBI" id="CHEBI:15378"/>
        <dbReference type="ChEBI" id="CHEBI:16016"/>
        <dbReference type="ChEBI" id="CHEBI:17754"/>
        <dbReference type="ChEBI" id="CHEBI:57540"/>
        <dbReference type="ChEBI" id="CHEBI:57945"/>
        <dbReference type="EC" id="1.1.1.6"/>
    </reaction>
</comment>
<keyword evidence="3 10" id="KW-0520">NAD</keyword>
<evidence type="ECO:0000256" key="9">
    <source>
        <dbReference type="PIRSR" id="PIRSR000112-2"/>
    </source>
</evidence>